<sequence length="119" mass="13150">MSSDGFNSGESRTGDLAIPEAAACLLYGLITAAAAAALSVGVTWAAVHCFSAVSAAYCEQRRRKPGMYVELCRINAQHERQLFWRRVGERWRPAMWRRLPRSAAAEGKLAEPCHKSKQN</sequence>
<keyword evidence="1" id="KW-0472">Membrane</keyword>
<reference evidence="2" key="1">
    <citation type="submission" date="2021-02" db="EMBL/GenBank/DDBJ databases">
        <title>First Annotated Genome of the Yellow-green Alga Tribonema minus.</title>
        <authorList>
            <person name="Mahan K.M."/>
        </authorList>
    </citation>
    <scope>NUCLEOTIDE SEQUENCE</scope>
    <source>
        <strain evidence="2">UTEX B ZZ1240</strain>
    </source>
</reference>
<name>A0A835YV43_9STRA</name>
<dbReference type="Proteomes" id="UP000664859">
    <property type="component" value="Unassembled WGS sequence"/>
</dbReference>
<feature type="transmembrane region" description="Helical" evidence="1">
    <location>
        <begin position="25"/>
        <end position="58"/>
    </location>
</feature>
<keyword evidence="3" id="KW-1185">Reference proteome</keyword>
<accession>A0A835YV43</accession>
<evidence type="ECO:0000313" key="2">
    <source>
        <dbReference type="EMBL" id="KAG5182222.1"/>
    </source>
</evidence>
<keyword evidence="1" id="KW-0812">Transmembrane</keyword>
<evidence type="ECO:0000256" key="1">
    <source>
        <dbReference type="SAM" id="Phobius"/>
    </source>
</evidence>
<proteinExistence type="predicted"/>
<organism evidence="2 3">
    <name type="scientific">Tribonema minus</name>
    <dbReference type="NCBI Taxonomy" id="303371"/>
    <lineage>
        <taxon>Eukaryota</taxon>
        <taxon>Sar</taxon>
        <taxon>Stramenopiles</taxon>
        <taxon>Ochrophyta</taxon>
        <taxon>PX clade</taxon>
        <taxon>Xanthophyceae</taxon>
        <taxon>Tribonematales</taxon>
        <taxon>Tribonemataceae</taxon>
        <taxon>Tribonema</taxon>
    </lineage>
</organism>
<keyword evidence="1" id="KW-1133">Transmembrane helix</keyword>
<protein>
    <submittedName>
        <fullName evidence="2">Uncharacterized protein</fullName>
    </submittedName>
</protein>
<comment type="caution">
    <text evidence="2">The sequence shown here is derived from an EMBL/GenBank/DDBJ whole genome shotgun (WGS) entry which is preliminary data.</text>
</comment>
<dbReference type="EMBL" id="JAFCMP010000257">
    <property type="protein sequence ID" value="KAG5182222.1"/>
    <property type="molecule type" value="Genomic_DNA"/>
</dbReference>
<evidence type="ECO:0000313" key="3">
    <source>
        <dbReference type="Proteomes" id="UP000664859"/>
    </source>
</evidence>
<dbReference type="AlphaFoldDB" id="A0A835YV43"/>
<gene>
    <name evidence="2" type="ORF">JKP88DRAFT_245672</name>
</gene>